<feature type="domain" description="TadE-like" evidence="2">
    <location>
        <begin position="14"/>
        <end position="53"/>
    </location>
</feature>
<dbReference type="OrthoDB" id="7907064at2"/>
<proteinExistence type="predicted"/>
<sequence length="164" mass="18257">MMKILRKFAGKKDGVAAIEFAILAPAFFALMAAIFEISFFIYVNSSAQRALEDVIYDMRTGHIYERFAAAGNPPPEQYIKKEICKKASIPNCLDTIKLEMEKYDEDYKSYANSEDSGEFDGGASGILMRLEAQIQVPSVAFGEAIFGEDNMKVTAGLTFMTEPY</sequence>
<evidence type="ECO:0000256" key="1">
    <source>
        <dbReference type="SAM" id="Phobius"/>
    </source>
</evidence>
<dbReference type="AlphaFoldDB" id="A0A0N0VMK3"/>
<protein>
    <recommendedName>
        <fullName evidence="2">TadE-like domain-containing protein</fullName>
    </recommendedName>
</protein>
<dbReference type="STRING" id="1514904.SU32_02055"/>
<dbReference type="Proteomes" id="UP000038011">
    <property type="component" value="Unassembled WGS sequence"/>
</dbReference>
<evidence type="ECO:0000259" key="2">
    <source>
        <dbReference type="Pfam" id="PF07811"/>
    </source>
</evidence>
<reference evidence="3 4" key="1">
    <citation type="submission" date="2015-01" db="EMBL/GenBank/DDBJ databases">
        <title>Ahrensia donghaiensis sp. nov., a novel dimethylsulphoniopropionate-cleavage bacterium isolated from seawater and emended descriptions of the genus Ahrensia and Ahrensia kielensis.</title>
        <authorList>
            <person name="Liu J."/>
        </authorList>
    </citation>
    <scope>NUCLEOTIDE SEQUENCE [LARGE SCALE GENOMIC DNA]</scope>
    <source>
        <strain evidence="3 4">LZD062</strain>
    </source>
</reference>
<name>A0A0N0VMK3_9HYPH</name>
<accession>A0A0N0VMK3</accession>
<gene>
    <name evidence="3" type="ORF">SU32_02055</name>
</gene>
<dbReference type="RefSeq" id="WP_053997666.1">
    <property type="nucleotide sequence ID" value="NZ_JXMU01000002.1"/>
</dbReference>
<evidence type="ECO:0000313" key="4">
    <source>
        <dbReference type="Proteomes" id="UP000038011"/>
    </source>
</evidence>
<dbReference type="EMBL" id="JXMU01000002">
    <property type="protein sequence ID" value="KPB02558.1"/>
    <property type="molecule type" value="Genomic_DNA"/>
</dbReference>
<evidence type="ECO:0000313" key="3">
    <source>
        <dbReference type="EMBL" id="KPB02558.1"/>
    </source>
</evidence>
<keyword evidence="1" id="KW-0812">Transmembrane</keyword>
<keyword evidence="4" id="KW-1185">Reference proteome</keyword>
<dbReference type="InterPro" id="IPR012495">
    <property type="entry name" value="TadE-like_dom"/>
</dbReference>
<organism evidence="3 4">
    <name type="scientific">Ahrensia marina</name>
    <dbReference type="NCBI Taxonomy" id="1514904"/>
    <lineage>
        <taxon>Bacteria</taxon>
        <taxon>Pseudomonadati</taxon>
        <taxon>Pseudomonadota</taxon>
        <taxon>Alphaproteobacteria</taxon>
        <taxon>Hyphomicrobiales</taxon>
        <taxon>Ahrensiaceae</taxon>
        <taxon>Ahrensia</taxon>
    </lineage>
</organism>
<feature type="transmembrane region" description="Helical" evidence="1">
    <location>
        <begin position="20"/>
        <end position="43"/>
    </location>
</feature>
<dbReference type="Pfam" id="PF07811">
    <property type="entry name" value="TadE"/>
    <property type="match status" value="1"/>
</dbReference>
<keyword evidence="1" id="KW-0472">Membrane</keyword>
<comment type="caution">
    <text evidence="3">The sequence shown here is derived from an EMBL/GenBank/DDBJ whole genome shotgun (WGS) entry which is preliminary data.</text>
</comment>
<keyword evidence="1" id="KW-1133">Transmembrane helix</keyword>
<dbReference type="PATRIC" id="fig|1514904.3.peg.1611"/>